<keyword evidence="4" id="KW-0808">Transferase</keyword>
<dbReference type="GO" id="GO:0003910">
    <property type="term" value="F:DNA ligase (ATP) activity"/>
    <property type="evidence" value="ECO:0007669"/>
    <property type="project" value="UniProtKB-EC"/>
</dbReference>
<evidence type="ECO:0000256" key="9">
    <source>
        <dbReference type="ARBA" id="ARBA00022763"/>
    </source>
</evidence>
<evidence type="ECO:0000256" key="5">
    <source>
        <dbReference type="ARBA" id="ARBA00022695"/>
    </source>
</evidence>
<evidence type="ECO:0000256" key="6">
    <source>
        <dbReference type="ARBA" id="ARBA00022722"/>
    </source>
</evidence>
<evidence type="ECO:0000256" key="2">
    <source>
        <dbReference type="ARBA" id="ARBA00012727"/>
    </source>
</evidence>
<keyword evidence="5" id="KW-0548">Nucleotidyltransferase</keyword>
<gene>
    <name evidence="26" type="ORF">ERS007657_00052</name>
</gene>
<dbReference type="Proteomes" id="UP000046680">
    <property type="component" value="Unassembled WGS sequence"/>
</dbReference>
<feature type="domain" description="DNA ligase ATP-dependent C-terminal" evidence="25">
    <location>
        <begin position="42"/>
        <end position="137"/>
    </location>
</feature>
<evidence type="ECO:0000256" key="7">
    <source>
        <dbReference type="ARBA" id="ARBA00022723"/>
    </source>
</evidence>
<comment type="similarity">
    <text evidence="21">In the C-terminal section; belongs to the ATP-dependent DNA ligase family.</text>
</comment>
<sequence length="145" mass="16050">MIAKRRDSRYQPGRRCASWVKDKHWNTQEVVIGGWRAGEGGRSSGVGSLLMGIPGPGGLQFAGRVGTGLSERELANLKEMLAPLHTDESPFDVPLPARDAKGITYVKPALVAEVRYSEWTPEGRLRQSSWRGLRPDKKPSEVVRE</sequence>
<evidence type="ECO:0000256" key="8">
    <source>
        <dbReference type="ARBA" id="ARBA00022741"/>
    </source>
</evidence>
<keyword evidence="12" id="KW-0067">ATP-binding</keyword>
<comment type="catalytic activity">
    <reaction evidence="20">
        <text>ATP + (deoxyribonucleotide)n-3'-hydroxyl + 5'-phospho-(deoxyribonucleotide)m = (deoxyribonucleotide)n+m + AMP + diphosphate.</text>
        <dbReference type="EC" id="6.5.1.1"/>
    </reaction>
</comment>
<keyword evidence="9" id="KW-0227">DNA damage</keyword>
<comment type="similarity">
    <text evidence="22">In the N-terminal section; belongs to the LigD polymerase family.</text>
</comment>
<keyword evidence="7" id="KW-0479">Metal-binding</keyword>
<keyword evidence="17" id="KW-0464">Manganese</keyword>
<evidence type="ECO:0000256" key="10">
    <source>
        <dbReference type="ARBA" id="ARBA00022801"/>
    </source>
</evidence>
<evidence type="ECO:0000256" key="15">
    <source>
        <dbReference type="ARBA" id="ARBA00023172"/>
    </source>
</evidence>
<dbReference type="GO" id="GO:0005524">
    <property type="term" value="F:ATP binding"/>
    <property type="evidence" value="ECO:0007669"/>
    <property type="project" value="UniProtKB-KW"/>
</dbReference>
<keyword evidence="10" id="KW-0378">Hydrolase</keyword>
<keyword evidence="11" id="KW-0269">Exonuclease</keyword>
<accession>A0A654TVI3</accession>
<dbReference type="EMBL" id="CGCX01000009">
    <property type="protein sequence ID" value="CFR64491.1"/>
    <property type="molecule type" value="Genomic_DNA"/>
</dbReference>
<evidence type="ECO:0000256" key="4">
    <source>
        <dbReference type="ARBA" id="ARBA00022679"/>
    </source>
</evidence>
<evidence type="ECO:0000259" key="25">
    <source>
        <dbReference type="Pfam" id="PF04679"/>
    </source>
</evidence>
<evidence type="ECO:0000256" key="13">
    <source>
        <dbReference type="ARBA" id="ARBA00022932"/>
    </source>
</evidence>
<dbReference type="InterPro" id="IPR012309">
    <property type="entry name" value="DNA_ligase_ATP-dep_C"/>
</dbReference>
<dbReference type="InterPro" id="IPR012340">
    <property type="entry name" value="NA-bd_OB-fold"/>
</dbReference>
<name>A0A654TVI3_MYCTX</name>
<evidence type="ECO:0000256" key="23">
    <source>
        <dbReference type="ARBA" id="ARBA00061331"/>
    </source>
</evidence>
<dbReference type="Gene3D" id="3.30.1490.70">
    <property type="match status" value="1"/>
</dbReference>
<feature type="region of interest" description="Disordered" evidence="24">
    <location>
        <begin position="122"/>
        <end position="145"/>
    </location>
</feature>
<evidence type="ECO:0000256" key="22">
    <source>
        <dbReference type="ARBA" id="ARBA00049990"/>
    </source>
</evidence>
<comment type="cofactor">
    <cofactor evidence="1">
        <name>Mn(2+)</name>
        <dbReference type="ChEBI" id="CHEBI:29035"/>
    </cofactor>
</comment>
<evidence type="ECO:0000256" key="24">
    <source>
        <dbReference type="SAM" id="MobiDB-lite"/>
    </source>
</evidence>
<keyword evidence="14" id="KW-0238">DNA-binding</keyword>
<evidence type="ECO:0000256" key="20">
    <source>
        <dbReference type="ARBA" id="ARBA00034003"/>
    </source>
</evidence>
<feature type="compositionally biased region" description="Basic and acidic residues" evidence="24">
    <location>
        <begin position="133"/>
        <end position="145"/>
    </location>
</feature>
<keyword evidence="8" id="KW-0547">Nucleotide-binding</keyword>
<evidence type="ECO:0000256" key="1">
    <source>
        <dbReference type="ARBA" id="ARBA00001936"/>
    </source>
</evidence>
<protein>
    <recommendedName>
        <fullName evidence="2">DNA ligase (ATP)</fullName>
        <ecNumber evidence="2">6.5.1.1</ecNumber>
    </recommendedName>
    <alternativeName>
        <fullName evidence="19">NHEJ DNA polymerase</fullName>
    </alternativeName>
</protein>
<keyword evidence="16" id="KW-0234">DNA repair</keyword>
<evidence type="ECO:0000313" key="26">
    <source>
        <dbReference type="EMBL" id="CFR64491.1"/>
    </source>
</evidence>
<reference evidence="26 27" key="1">
    <citation type="submission" date="2015-03" db="EMBL/GenBank/DDBJ databases">
        <authorList>
            <consortium name="Pathogen Informatics"/>
        </authorList>
    </citation>
    <scope>NUCLEOTIDE SEQUENCE [LARGE SCALE GENOMIC DNA]</scope>
    <source>
        <strain evidence="26 27">C09601061</strain>
    </source>
</reference>
<comment type="similarity">
    <text evidence="23">In the central section; belongs to the LigD 3'-phosphoesterase family.</text>
</comment>
<evidence type="ECO:0000256" key="14">
    <source>
        <dbReference type="ARBA" id="ARBA00023125"/>
    </source>
</evidence>
<dbReference type="GO" id="GO:0006303">
    <property type="term" value="P:double-strand break repair via nonhomologous end joining"/>
    <property type="evidence" value="ECO:0007669"/>
    <property type="project" value="UniProtKB-ARBA"/>
</dbReference>
<evidence type="ECO:0000256" key="18">
    <source>
        <dbReference type="ARBA" id="ARBA00023268"/>
    </source>
</evidence>
<dbReference type="FunFam" id="2.40.50.140:FF:000292">
    <property type="entry name" value="Probable ATP-dependent DNA ligase"/>
    <property type="match status" value="1"/>
</dbReference>
<dbReference type="Pfam" id="PF04679">
    <property type="entry name" value="DNA_ligase_A_C"/>
    <property type="match status" value="1"/>
</dbReference>
<keyword evidence="18" id="KW-0511">Multifunctional enzyme</keyword>
<dbReference type="GO" id="GO:0006310">
    <property type="term" value="P:DNA recombination"/>
    <property type="evidence" value="ECO:0007669"/>
    <property type="project" value="UniProtKB-KW"/>
</dbReference>
<dbReference type="SUPFAM" id="SSF50249">
    <property type="entry name" value="Nucleic acid-binding proteins"/>
    <property type="match status" value="1"/>
</dbReference>
<evidence type="ECO:0000256" key="11">
    <source>
        <dbReference type="ARBA" id="ARBA00022839"/>
    </source>
</evidence>
<keyword evidence="6" id="KW-0540">Nuclease</keyword>
<dbReference type="Gene3D" id="2.40.50.140">
    <property type="entry name" value="Nucleic acid-binding proteins"/>
    <property type="match status" value="1"/>
</dbReference>
<keyword evidence="3 26" id="KW-0436">Ligase</keyword>
<dbReference type="CDD" id="cd07971">
    <property type="entry name" value="OBF_DNA_ligase_LigD"/>
    <property type="match status" value="1"/>
</dbReference>
<evidence type="ECO:0000256" key="17">
    <source>
        <dbReference type="ARBA" id="ARBA00023211"/>
    </source>
</evidence>
<evidence type="ECO:0000256" key="3">
    <source>
        <dbReference type="ARBA" id="ARBA00022598"/>
    </source>
</evidence>
<dbReference type="AlphaFoldDB" id="A0A654TVI3"/>
<proteinExistence type="inferred from homology"/>
<dbReference type="GO" id="GO:0003887">
    <property type="term" value="F:DNA-directed DNA polymerase activity"/>
    <property type="evidence" value="ECO:0007669"/>
    <property type="project" value="UniProtKB-KW"/>
</dbReference>
<dbReference type="EC" id="6.5.1.1" evidence="2"/>
<dbReference type="GO" id="GO:0046872">
    <property type="term" value="F:metal ion binding"/>
    <property type="evidence" value="ECO:0007669"/>
    <property type="project" value="UniProtKB-KW"/>
</dbReference>
<keyword evidence="15" id="KW-0233">DNA recombination</keyword>
<evidence type="ECO:0000313" key="27">
    <source>
        <dbReference type="Proteomes" id="UP000046680"/>
    </source>
</evidence>
<evidence type="ECO:0000256" key="16">
    <source>
        <dbReference type="ARBA" id="ARBA00023204"/>
    </source>
</evidence>
<dbReference type="GO" id="GO:0004527">
    <property type="term" value="F:exonuclease activity"/>
    <property type="evidence" value="ECO:0007669"/>
    <property type="project" value="UniProtKB-KW"/>
</dbReference>
<keyword evidence="13" id="KW-0239">DNA-directed DNA polymerase</keyword>
<evidence type="ECO:0000256" key="19">
    <source>
        <dbReference type="ARBA" id="ARBA00029943"/>
    </source>
</evidence>
<organism evidence="26 27">
    <name type="scientific">Mycobacterium tuberculosis</name>
    <dbReference type="NCBI Taxonomy" id="1773"/>
    <lineage>
        <taxon>Bacteria</taxon>
        <taxon>Bacillati</taxon>
        <taxon>Actinomycetota</taxon>
        <taxon>Actinomycetes</taxon>
        <taxon>Mycobacteriales</taxon>
        <taxon>Mycobacteriaceae</taxon>
        <taxon>Mycobacterium</taxon>
        <taxon>Mycobacterium tuberculosis complex</taxon>
    </lineage>
</organism>
<evidence type="ECO:0000256" key="21">
    <source>
        <dbReference type="ARBA" id="ARBA00049981"/>
    </source>
</evidence>
<dbReference type="GO" id="GO:0003677">
    <property type="term" value="F:DNA binding"/>
    <property type="evidence" value="ECO:0007669"/>
    <property type="project" value="UniProtKB-KW"/>
</dbReference>
<evidence type="ECO:0000256" key="12">
    <source>
        <dbReference type="ARBA" id="ARBA00022840"/>
    </source>
</evidence>